<sequence length="502" mass="52866">MRKTLLLVFIHGFKGTDQTFHNFPKDLRALLSHTLPKVRILSIIYPQYETRGDLKTCVARFKEWLQDKVIDLEVASGTPSPTVDPSVHVILCGHSMGGIVAAETLISIARDEPVPTARHANDTTNSTTTEAGPPSGSKPVDLPVPGQPERASSAPPASEPTTLFFPYIQAVLAFDTPYLGISPGVLAHGAEVQLGHATTAYKAYDSASRLFGWGSSRSGAAAAAAAAAPSASTGSAATFPDVYGWQKWGSYAMYGGAAAAIAGIAGAAYLNWNQINQGFEWAGSHLEFVGCLARGAELKKRVETVVDLTRTRPVGFANFYGALGAKATGQTKYAGAVLGADRTFCVIPRDAADATGGGAGGGSPTGSKRSASGTGTTDPPPPPTKRRRRPATSDDPRINAQMAEGDKVQDFAEDASQPKGHWVRCVNDQAADEIGAHQAMFAPGANPGYFDMLARARDQVAGWVEGPWYEESERKVATGSDGAGDDQEGRSGPQFDVPFDLD</sequence>
<dbReference type="RefSeq" id="XP_033464052.1">
    <property type="nucleotide sequence ID" value="XM_033603613.1"/>
</dbReference>
<organism evidence="3">
    <name type="scientific">Dissoconium aciculare CBS 342.82</name>
    <dbReference type="NCBI Taxonomy" id="1314786"/>
    <lineage>
        <taxon>Eukaryota</taxon>
        <taxon>Fungi</taxon>
        <taxon>Dikarya</taxon>
        <taxon>Ascomycota</taxon>
        <taxon>Pezizomycotina</taxon>
        <taxon>Dothideomycetes</taxon>
        <taxon>Dothideomycetidae</taxon>
        <taxon>Mycosphaerellales</taxon>
        <taxon>Dissoconiaceae</taxon>
        <taxon>Dissoconium</taxon>
    </lineage>
</organism>
<keyword evidence="2" id="KW-1185">Reference proteome</keyword>
<dbReference type="SUPFAM" id="SSF53474">
    <property type="entry name" value="alpha/beta-Hydrolases"/>
    <property type="match status" value="1"/>
</dbReference>
<proteinExistence type="predicted"/>
<name>A0A6J3MGC1_9PEZI</name>
<dbReference type="InterPro" id="IPR029058">
    <property type="entry name" value="AB_hydrolase_fold"/>
</dbReference>
<feature type="compositionally biased region" description="Gly residues" evidence="1">
    <location>
        <begin position="355"/>
        <end position="364"/>
    </location>
</feature>
<dbReference type="GeneID" id="54361413"/>
<dbReference type="Proteomes" id="UP000504637">
    <property type="component" value="Unplaced"/>
</dbReference>
<dbReference type="PANTHER" id="PTHR47842:SF1">
    <property type="entry name" value="DUF676 DOMAIN-CONTAINING PROTEIN"/>
    <property type="match status" value="1"/>
</dbReference>
<dbReference type="OrthoDB" id="442243at2759"/>
<dbReference type="PANTHER" id="PTHR47842">
    <property type="entry name" value="EXPRESSED PROTEIN"/>
    <property type="match status" value="1"/>
</dbReference>
<evidence type="ECO:0000313" key="2">
    <source>
        <dbReference type="Proteomes" id="UP000504637"/>
    </source>
</evidence>
<evidence type="ECO:0000313" key="3">
    <source>
        <dbReference type="RefSeq" id="XP_033464052.1"/>
    </source>
</evidence>
<accession>A0A6J3MGC1</accession>
<reference evidence="3" key="2">
    <citation type="submission" date="2020-04" db="EMBL/GenBank/DDBJ databases">
        <authorList>
            <consortium name="NCBI Genome Project"/>
        </authorList>
    </citation>
    <scope>NUCLEOTIDE SEQUENCE</scope>
    <source>
        <strain evidence="3">CBS 342.82</strain>
    </source>
</reference>
<dbReference type="Gene3D" id="3.40.50.1820">
    <property type="entry name" value="alpha/beta hydrolase"/>
    <property type="match status" value="1"/>
</dbReference>
<reference evidence="3" key="3">
    <citation type="submission" date="2025-08" db="UniProtKB">
        <authorList>
            <consortium name="RefSeq"/>
        </authorList>
    </citation>
    <scope>IDENTIFICATION</scope>
    <source>
        <strain evidence="3">CBS 342.82</strain>
    </source>
</reference>
<reference evidence="3" key="1">
    <citation type="submission" date="2020-01" db="EMBL/GenBank/DDBJ databases">
        <authorList>
            <consortium name="DOE Joint Genome Institute"/>
            <person name="Haridas S."/>
            <person name="Albert R."/>
            <person name="Binder M."/>
            <person name="Bloem J."/>
            <person name="Labutti K."/>
            <person name="Salamov A."/>
            <person name="Andreopoulos B."/>
            <person name="Baker S.E."/>
            <person name="Barry K."/>
            <person name="Bills G."/>
            <person name="Bluhm B.H."/>
            <person name="Cannon C."/>
            <person name="Castanera R."/>
            <person name="Culley D.E."/>
            <person name="Daum C."/>
            <person name="Ezra D."/>
            <person name="Gonzalez J.B."/>
            <person name="Henrissat B."/>
            <person name="Kuo A."/>
            <person name="Liang C."/>
            <person name="Lipzen A."/>
            <person name="Lutzoni F."/>
            <person name="Magnuson J."/>
            <person name="Mondo S."/>
            <person name="Nolan M."/>
            <person name="Ohm R."/>
            <person name="Pangilinan J."/>
            <person name="Park H.-J."/>
            <person name="Ramirez L."/>
            <person name="Alfaro M."/>
            <person name="Sun H."/>
            <person name="Tritt A."/>
            <person name="Yoshinaga Y."/>
            <person name="Zwiers L.-H."/>
            <person name="Turgeon B.G."/>
            <person name="Goodwin S.B."/>
            <person name="Spatafora J.W."/>
            <person name="Crous P.W."/>
            <person name="Grigoriev I.V."/>
        </authorList>
    </citation>
    <scope>NUCLEOTIDE SEQUENCE</scope>
    <source>
        <strain evidence="3">CBS 342.82</strain>
    </source>
</reference>
<dbReference type="AlphaFoldDB" id="A0A6J3MGC1"/>
<feature type="region of interest" description="Disordered" evidence="1">
    <location>
        <begin position="114"/>
        <end position="157"/>
    </location>
</feature>
<feature type="region of interest" description="Disordered" evidence="1">
    <location>
        <begin position="354"/>
        <end position="406"/>
    </location>
</feature>
<protein>
    <recommendedName>
        <fullName evidence="4">DUF676 domain-containing protein</fullName>
    </recommendedName>
</protein>
<feature type="region of interest" description="Disordered" evidence="1">
    <location>
        <begin position="473"/>
        <end position="502"/>
    </location>
</feature>
<evidence type="ECO:0000256" key="1">
    <source>
        <dbReference type="SAM" id="MobiDB-lite"/>
    </source>
</evidence>
<gene>
    <name evidence="3" type="ORF">K489DRAFT_375098</name>
</gene>
<evidence type="ECO:0008006" key="4">
    <source>
        <dbReference type="Google" id="ProtNLM"/>
    </source>
</evidence>